<organism evidence="1 2">
    <name type="scientific">Winogradskya humida</name>
    <dbReference type="NCBI Taxonomy" id="113566"/>
    <lineage>
        <taxon>Bacteria</taxon>
        <taxon>Bacillati</taxon>
        <taxon>Actinomycetota</taxon>
        <taxon>Actinomycetes</taxon>
        <taxon>Micromonosporales</taxon>
        <taxon>Micromonosporaceae</taxon>
        <taxon>Winogradskya</taxon>
    </lineage>
</organism>
<dbReference type="RefSeq" id="WP_239159668.1">
    <property type="nucleotide sequence ID" value="NZ_BAAATV010000018.1"/>
</dbReference>
<gene>
    <name evidence="1" type="ORF">Ahu01nite_091910</name>
</gene>
<accession>A0ABQ4A5E9</accession>
<evidence type="ECO:0000313" key="1">
    <source>
        <dbReference type="EMBL" id="GIE26089.1"/>
    </source>
</evidence>
<comment type="caution">
    <text evidence="1">The sequence shown here is derived from an EMBL/GenBank/DDBJ whole genome shotgun (WGS) entry which is preliminary data.</text>
</comment>
<name>A0ABQ4A5E9_9ACTN</name>
<keyword evidence="2" id="KW-1185">Reference proteome</keyword>
<evidence type="ECO:0000313" key="2">
    <source>
        <dbReference type="Proteomes" id="UP000603200"/>
    </source>
</evidence>
<proteinExistence type="predicted"/>
<sequence length="185" mass="20690">MITIQRVRVRWSAASRGAPQANERRGLSRPAQLPSFLPDDDVVIHDVLADEAAGYERRDGVVSGGLDRARDLGLWLSVRDSALIADKLPGWAAYPRQSGPGRLFTLLPGQVGRYRANFRFTFTTCPCNPSWYYEDWLVLVGNGTLTAADFISREPDHDVDHRLHLYGGSRRQARRQPGVFIAGEE</sequence>
<reference evidence="1 2" key="1">
    <citation type="submission" date="2021-01" db="EMBL/GenBank/DDBJ databases">
        <title>Whole genome shotgun sequence of Actinoplanes humidus NBRC 14915.</title>
        <authorList>
            <person name="Komaki H."/>
            <person name="Tamura T."/>
        </authorList>
    </citation>
    <scope>NUCLEOTIDE SEQUENCE [LARGE SCALE GENOMIC DNA]</scope>
    <source>
        <strain evidence="1 2">NBRC 14915</strain>
    </source>
</reference>
<dbReference type="Proteomes" id="UP000603200">
    <property type="component" value="Unassembled WGS sequence"/>
</dbReference>
<dbReference type="EMBL" id="BOMN01000135">
    <property type="protein sequence ID" value="GIE26089.1"/>
    <property type="molecule type" value="Genomic_DNA"/>
</dbReference>
<protein>
    <submittedName>
        <fullName evidence="1">Uncharacterized protein</fullName>
    </submittedName>
</protein>